<protein>
    <submittedName>
        <fullName evidence="2">Uncharacterized protein</fullName>
    </submittedName>
</protein>
<comment type="caution">
    <text evidence="2">The sequence shown here is derived from an EMBL/GenBank/DDBJ whole genome shotgun (WGS) entry which is preliminary data.</text>
</comment>
<dbReference type="Proteomes" id="UP001205740">
    <property type="component" value="Unassembled WGS sequence"/>
</dbReference>
<evidence type="ECO:0000256" key="1">
    <source>
        <dbReference type="SAM" id="Phobius"/>
    </source>
</evidence>
<proteinExistence type="predicted"/>
<evidence type="ECO:0000313" key="2">
    <source>
        <dbReference type="EMBL" id="MCP2161904.1"/>
    </source>
</evidence>
<feature type="transmembrane region" description="Helical" evidence="1">
    <location>
        <begin position="31"/>
        <end position="48"/>
    </location>
</feature>
<feature type="transmembrane region" description="Helical" evidence="1">
    <location>
        <begin position="6"/>
        <end position="24"/>
    </location>
</feature>
<feature type="transmembrane region" description="Helical" evidence="1">
    <location>
        <begin position="68"/>
        <end position="84"/>
    </location>
</feature>
<organism evidence="2 3">
    <name type="scientific">Williamsia serinedens</name>
    <dbReference type="NCBI Taxonomy" id="391736"/>
    <lineage>
        <taxon>Bacteria</taxon>
        <taxon>Bacillati</taxon>
        <taxon>Actinomycetota</taxon>
        <taxon>Actinomycetes</taxon>
        <taxon>Mycobacteriales</taxon>
        <taxon>Nocardiaceae</taxon>
        <taxon>Williamsia</taxon>
    </lineage>
</organism>
<gene>
    <name evidence="2" type="ORF">LX12_003103</name>
</gene>
<accession>A0ABT1H4L0</accession>
<keyword evidence="1" id="KW-1133">Transmembrane helix</keyword>
<keyword evidence="1" id="KW-0472">Membrane</keyword>
<evidence type="ECO:0000313" key="3">
    <source>
        <dbReference type="Proteomes" id="UP001205740"/>
    </source>
</evidence>
<reference evidence="2 3" key="1">
    <citation type="submission" date="2022-06" db="EMBL/GenBank/DDBJ databases">
        <title>Genomic Encyclopedia of Archaeal and Bacterial Type Strains, Phase II (KMG-II): from individual species to whole genera.</title>
        <authorList>
            <person name="Goeker M."/>
        </authorList>
    </citation>
    <scope>NUCLEOTIDE SEQUENCE [LARGE SCALE GENOMIC DNA]</scope>
    <source>
        <strain evidence="2 3">DSM 45037</strain>
    </source>
</reference>
<keyword evidence="3" id="KW-1185">Reference proteome</keyword>
<sequence>MRDPSVFHALVLMHLLFAAALWALLRPSVRAAVACAVVAIAWVIWNGPIEGAVLVSFTPDHGITESDVLGAVALVIAGATVVRARR</sequence>
<keyword evidence="1" id="KW-0812">Transmembrane</keyword>
<dbReference type="RefSeq" id="WP_253655472.1">
    <property type="nucleotide sequence ID" value="NZ_BAAAOE010000001.1"/>
</dbReference>
<dbReference type="EMBL" id="JAMTCG010000005">
    <property type="protein sequence ID" value="MCP2161904.1"/>
    <property type="molecule type" value="Genomic_DNA"/>
</dbReference>
<name>A0ABT1H4L0_9NOCA</name>